<evidence type="ECO:0000313" key="5">
    <source>
        <dbReference type="EMBL" id="SJL84265.1"/>
    </source>
</evidence>
<organism evidence="5 6">
    <name type="scientific">Vibrio palustris</name>
    <dbReference type="NCBI Taxonomy" id="1918946"/>
    <lineage>
        <taxon>Bacteria</taxon>
        <taxon>Pseudomonadati</taxon>
        <taxon>Pseudomonadota</taxon>
        <taxon>Gammaproteobacteria</taxon>
        <taxon>Vibrionales</taxon>
        <taxon>Vibrionaceae</taxon>
        <taxon>Vibrio</taxon>
    </lineage>
</organism>
<name>A0A1R4B5S7_9VIBR</name>
<protein>
    <submittedName>
        <fullName evidence="5">DNA polymerase III subunit epsilon</fullName>
    </submittedName>
</protein>
<dbReference type="STRING" id="1918946.VPAL9027_02247"/>
<dbReference type="Pfam" id="PF00929">
    <property type="entry name" value="RNase_T"/>
    <property type="match status" value="1"/>
</dbReference>
<keyword evidence="3" id="KW-0269">Exonuclease</keyword>
<evidence type="ECO:0000313" key="6">
    <source>
        <dbReference type="Proteomes" id="UP000189475"/>
    </source>
</evidence>
<dbReference type="OrthoDB" id="5497329at2"/>
<feature type="domain" description="Exonuclease" evidence="4">
    <location>
        <begin position="51"/>
        <end position="225"/>
    </location>
</feature>
<keyword evidence="6" id="KW-1185">Reference proteome</keyword>
<dbReference type="Proteomes" id="UP000189475">
    <property type="component" value="Unassembled WGS sequence"/>
</dbReference>
<keyword evidence="1" id="KW-0540">Nuclease</keyword>
<dbReference type="CDD" id="cd06127">
    <property type="entry name" value="DEDDh"/>
    <property type="match status" value="1"/>
</dbReference>
<dbReference type="RefSeq" id="WP_077314638.1">
    <property type="nucleotide sequence ID" value="NZ_AP024888.1"/>
</dbReference>
<keyword evidence="2" id="KW-0378">Hydrolase</keyword>
<dbReference type="PANTHER" id="PTHR30231:SF4">
    <property type="entry name" value="PROTEIN NEN2"/>
    <property type="match status" value="1"/>
</dbReference>
<dbReference type="EMBL" id="FUFT01000005">
    <property type="protein sequence ID" value="SJL84265.1"/>
    <property type="molecule type" value="Genomic_DNA"/>
</dbReference>
<dbReference type="InterPro" id="IPR013520">
    <property type="entry name" value="Ribonucl_H"/>
</dbReference>
<evidence type="ECO:0000256" key="3">
    <source>
        <dbReference type="ARBA" id="ARBA00022839"/>
    </source>
</evidence>
<dbReference type="InterPro" id="IPR036397">
    <property type="entry name" value="RNaseH_sf"/>
</dbReference>
<sequence>MFKFFTQRFSSVHRIEKIHQHLCQRTDLAPGMAKFASVPLPDIHHFVSESYLLAFDFETSGMDAKHDQILSVGWVPMSDQVMDTNASEEHYIHYHCYVNARSAEVHQLMPNLLAQGQDLDSVMDMLFAQLAGKVALVHGACIEKAFIDAYVQRRYQLPEFPCWWIDTLCIEKRHTFHGRTDTTTQLQLNEVRQRYKLPDYAAHSASIDALATAELLSAQLRALFKSHMPRLSAVIL</sequence>
<evidence type="ECO:0000256" key="2">
    <source>
        <dbReference type="ARBA" id="ARBA00022801"/>
    </source>
</evidence>
<evidence type="ECO:0000259" key="4">
    <source>
        <dbReference type="SMART" id="SM00479"/>
    </source>
</evidence>
<dbReference type="GO" id="GO:0008408">
    <property type="term" value="F:3'-5' exonuclease activity"/>
    <property type="evidence" value="ECO:0007669"/>
    <property type="project" value="TreeGrafter"/>
</dbReference>
<evidence type="ECO:0000256" key="1">
    <source>
        <dbReference type="ARBA" id="ARBA00022722"/>
    </source>
</evidence>
<accession>A0A1R4B5S7</accession>
<dbReference type="GO" id="GO:0006259">
    <property type="term" value="P:DNA metabolic process"/>
    <property type="evidence" value="ECO:0007669"/>
    <property type="project" value="UniProtKB-ARBA"/>
</dbReference>
<dbReference type="SUPFAM" id="SSF53098">
    <property type="entry name" value="Ribonuclease H-like"/>
    <property type="match status" value="1"/>
</dbReference>
<reference evidence="5 6" key="1">
    <citation type="submission" date="2017-02" db="EMBL/GenBank/DDBJ databases">
        <authorList>
            <person name="Peterson S.W."/>
        </authorList>
    </citation>
    <scope>NUCLEOTIDE SEQUENCE [LARGE SCALE GENOMIC DNA]</scope>
    <source>
        <strain evidence="5 6">CECT 9027</strain>
    </source>
</reference>
<gene>
    <name evidence="5" type="ORF">VPAL9027_02247</name>
</gene>
<dbReference type="GO" id="GO:0003676">
    <property type="term" value="F:nucleic acid binding"/>
    <property type="evidence" value="ECO:0007669"/>
    <property type="project" value="InterPro"/>
</dbReference>
<dbReference type="PANTHER" id="PTHR30231">
    <property type="entry name" value="DNA POLYMERASE III SUBUNIT EPSILON"/>
    <property type="match status" value="1"/>
</dbReference>
<dbReference type="AlphaFoldDB" id="A0A1R4B5S7"/>
<dbReference type="GO" id="GO:0005829">
    <property type="term" value="C:cytosol"/>
    <property type="evidence" value="ECO:0007669"/>
    <property type="project" value="TreeGrafter"/>
</dbReference>
<dbReference type="InterPro" id="IPR012337">
    <property type="entry name" value="RNaseH-like_sf"/>
</dbReference>
<dbReference type="SMART" id="SM00479">
    <property type="entry name" value="EXOIII"/>
    <property type="match status" value="1"/>
</dbReference>
<proteinExistence type="predicted"/>
<dbReference type="Gene3D" id="3.30.420.10">
    <property type="entry name" value="Ribonuclease H-like superfamily/Ribonuclease H"/>
    <property type="match status" value="1"/>
</dbReference>